<feature type="domain" description="Glycosyltransferase 2-like" evidence="1">
    <location>
        <begin position="7"/>
        <end position="164"/>
    </location>
</feature>
<protein>
    <recommendedName>
        <fullName evidence="1">Glycosyltransferase 2-like domain-containing protein</fullName>
    </recommendedName>
</protein>
<dbReference type="Proteomes" id="UP000642809">
    <property type="component" value="Unassembled WGS sequence"/>
</dbReference>
<evidence type="ECO:0000259" key="1">
    <source>
        <dbReference type="Pfam" id="PF00535"/>
    </source>
</evidence>
<dbReference type="InterPro" id="IPR001173">
    <property type="entry name" value="Glyco_trans_2-like"/>
</dbReference>
<dbReference type="Gene3D" id="3.90.550.10">
    <property type="entry name" value="Spore Coat Polysaccharide Biosynthesis Protein SpsA, Chain A"/>
    <property type="match status" value="1"/>
</dbReference>
<gene>
    <name evidence="2" type="ORF">GCM10008106_10370</name>
</gene>
<dbReference type="PANTHER" id="PTHR43685:SF2">
    <property type="entry name" value="GLYCOSYLTRANSFERASE 2-LIKE DOMAIN-CONTAINING PROTEIN"/>
    <property type="match status" value="1"/>
</dbReference>
<organism evidence="2 3">
    <name type="scientific">Mongoliitalea lutea</name>
    <dbReference type="NCBI Taxonomy" id="849756"/>
    <lineage>
        <taxon>Bacteria</taxon>
        <taxon>Pseudomonadati</taxon>
        <taxon>Bacteroidota</taxon>
        <taxon>Cytophagia</taxon>
        <taxon>Cytophagales</taxon>
        <taxon>Cyclobacteriaceae</taxon>
        <taxon>Mongoliitalea</taxon>
    </lineage>
</organism>
<dbReference type="Pfam" id="PF00535">
    <property type="entry name" value="Glycos_transf_2"/>
    <property type="match status" value="1"/>
</dbReference>
<dbReference type="InterPro" id="IPR029044">
    <property type="entry name" value="Nucleotide-diphossugar_trans"/>
</dbReference>
<evidence type="ECO:0000313" key="2">
    <source>
        <dbReference type="EMBL" id="GHB31495.1"/>
    </source>
</evidence>
<keyword evidence="3" id="KW-1185">Reference proteome</keyword>
<dbReference type="InterPro" id="IPR050834">
    <property type="entry name" value="Glycosyltransf_2"/>
</dbReference>
<comment type="caution">
    <text evidence="2">The sequence shown here is derived from an EMBL/GenBank/DDBJ whole genome shotgun (WGS) entry which is preliminary data.</text>
</comment>
<dbReference type="AlphaFoldDB" id="A0A8J3G4W9"/>
<evidence type="ECO:0000313" key="3">
    <source>
        <dbReference type="Proteomes" id="UP000642809"/>
    </source>
</evidence>
<sequence>MKLTCAVIIPTYNRPSDLIRAIDSVYSQSRVADEVWVVNDGEKHNGFDHLIKKYPTIKIIHNPFSRGANFSRNLGAKLAATDVLMFLDDDDWWASSKIDAQMSLFEKDPFLGLIYSGKNVVYDSIPKKVQYKIHCQDYFNPYKEILMENFIGTTSSVAIKKEVFEQAGCFDESLPAMQDYDLWIRICKISKVRYDQGFHVFYTVNKGTSKGQISKSGVNQIKASDIIFDKYLEDFKRFEINLSKRKGKFYFKIAKAIRNTSFRKALPWILKSFFLAPSLKTLYLMISTEKPF</sequence>
<reference evidence="2" key="1">
    <citation type="journal article" date="2014" name="Int. J. Syst. Evol. Microbiol.">
        <title>Complete genome sequence of Corynebacterium casei LMG S-19264T (=DSM 44701T), isolated from a smear-ripened cheese.</title>
        <authorList>
            <consortium name="US DOE Joint Genome Institute (JGI-PGF)"/>
            <person name="Walter F."/>
            <person name="Albersmeier A."/>
            <person name="Kalinowski J."/>
            <person name="Ruckert C."/>
        </authorList>
    </citation>
    <scope>NUCLEOTIDE SEQUENCE</scope>
    <source>
        <strain evidence="2">KCTC 23224</strain>
    </source>
</reference>
<accession>A0A8J3G4W9</accession>
<dbReference type="CDD" id="cd00761">
    <property type="entry name" value="Glyco_tranf_GTA_type"/>
    <property type="match status" value="1"/>
</dbReference>
<proteinExistence type="predicted"/>
<dbReference type="PANTHER" id="PTHR43685">
    <property type="entry name" value="GLYCOSYLTRANSFERASE"/>
    <property type="match status" value="1"/>
</dbReference>
<name>A0A8J3G4W9_9BACT</name>
<reference evidence="2" key="2">
    <citation type="submission" date="2020-09" db="EMBL/GenBank/DDBJ databases">
        <authorList>
            <person name="Sun Q."/>
            <person name="Kim S."/>
        </authorList>
    </citation>
    <scope>NUCLEOTIDE SEQUENCE</scope>
    <source>
        <strain evidence="2">KCTC 23224</strain>
    </source>
</reference>
<dbReference type="EMBL" id="BMYF01000005">
    <property type="protein sequence ID" value="GHB31495.1"/>
    <property type="molecule type" value="Genomic_DNA"/>
</dbReference>
<dbReference type="SUPFAM" id="SSF53448">
    <property type="entry name" value="Nucleotide-diphospho-sugar transferases"/>
    <property type="match status" value="1"/>
</dbReference>
<dbReference type="RefSeq" id="WP_189579414.1">
    <property type="nucleotide sequence ID" value="NZ_BMYF01000005.1"/>
</dbReference>